<evidence type="ECO:0000256" key="9">
    <source>
        <dbReference type="ARBA" id="ARBA00048605"/>
    </source>
</evidence>
<dbReference type="EMBL" id="JAACJL010000059">
    <property type="protein sequence ID" value="KAF4610263.1"/>
    <property type="molecule type" value="Genomic_DNA"/>
</dbReference>
<organism evidence="14 15">
    <name type="scientific">Agrocybe pediades</name>
    <dbReference type="NCBI Taxonomy" id="84607"/>
    <lineage>
        <taxon>Eukaryota</taxon>
        <taxon>Fungi</taxon>
        <taxon>Dikarya</taxon>
        <taxon>Basidiomycota</taxon>
        <taxon>Agaricomycotina</taxon>
        <taxon>Agaricomycetes</taxon>
        <taxon>Agaricomycetidae</taxon>
        <taxon>Agaricales</taxon>
        <taxon>Agaricineae</taxon>
        <taxon>Strophariaceae</taxon>
        <taxon>Agrocybe</taxon>
    </lineage>
</organism>
<evidence type="ECO:0000256" key="4">
    <source>
        <dbReference type="ARBA" id="ARBA00022723"/>
    </source>
</evidence>
<proteinExistence type="inferred from homology"/>
<dbReference type="Proteomes" id="UP000521872">
    <property type="component" value="Unassembled WGS sequence"/>
</dbReference>
<evidence type="ECO:0000256" key="13">
    <source>
        <dbReference type="SAM" id="Phobius"/>
    </source>
</evidence>
<dbReference type="InterPro" id="IPR001382">
    <property type="entry name" value="Glyco_hydro_47"/>
</dbReference>
<protein>
    <recommendedName>
        <fullName evidence="12">alpha-1,2-Mannosidase</fullName>
        <ecNumber evidence="12">3.2.1.-</ecNumber>
    </recommendedName>
</protein>
<evidence type="ECO:0000256" key="5">
    <source>
        <dbReference type="ARBA" id="ARBA00022801"/>
    </source>
</evidence>
<dbReference type="PANTHER" id="PTHR11742">
    <property type="entry name" value="MANNOSYL-OLIGOSACCHARIDE ALPHA-1,2-MANNOSIDASE-RELATED"/>
    <property type="match status" value="1"/>
</dbReference>
<comment type="pathway">
    <text evidence="2">Protein modification; protein glycosylation.</text>
</comment>
<keyword evidence="13" id="KW-1133">Transmembrane helix</keyword>
<feature type="binding site" evidence="10">
    <location>
        <position position="556"/>
    </location>
    <ligand>
        <name>Ca(2+)</name>
        <dbReference type="ChEBI" id="CHEBI:29108"/>
    </ligand>
</feature>
<accession>A0A8H4QG36</accession>
<feature type="disulfide bond" evidence="11">
    <location>
        <begin position="361"/>
        <end position="400"/>
    </location>
</feature>
<reference evidence="14 15" key="1">
    <citation type="submission" date="2019-12" db="EMBL/GenBank/DDBJ databases">
        <authorList>
            <person name="Floudas D."/>
            <person name="Bentzer J."/>
            <person name="Ahren D."/>
            <person name="Johansson T."/>
            <person name="Persson P."/>
            <person name="Tunlid A."/>
        </authorList>
    </citation>
    <scope>NUCLEOTIDE SEQUENCE [LARGE SCALE GENOMIC DNA]</scope>
    <source>
        <strain evidence="14 15">CBS 102.39</strain>
    </source>
</reference>
<evidence type="ECO:0000256" key="10">
    <source>
        <dbReference type="PIRSR" id="PIRSR601382-2"/>
    </source>
</evidence>
<comment type="caution">
    <text evidence="14">The sequence shown here is derived from an EMBL/GenBank/DDBJ whole genome shotgun (WGS) entry which is preliminary data.</text>
</comment>
<dbReference type="GO" id="GO:0036503">
    <property type="term" value="P:ERAD pathway"/>
    <property type="evidence" value="ECO:0007669"/>
    <property type="project" value="UniProtKB-ARBA"/>
</dbReference>
<comment type="similarity">
    <text evidence="3 12">Belongs to the glycosyl hydrolase 47 family.</text>
</comment>
<evidence type="ECO:0000256" key="6">
    <source>
        <dbReference type="ARBA" id="ARBA00022837"/>
    </source>
</evidence>
<dbReference type="AlphaFoldDB" id="A0A8H4QG36"/>
<dbReference type="GO" id="GO:0005783">
    <property type="term" value="C:endoplasmic reticulum"/>
    <property type="evidence" value="ECO:0007669"/>
    <property type="project" value="TreeGrafter"/>
</dbReference>
<comment type="catalytic activity">
    <reaction evidence="8">
        <text>N(4)-(alpha-D-Man-(1-&gt;2)-alpha-D-Man-(1-&gt;2)-alpha-D-Man-(1-&gt;3)-[alpha-D-Man-(1-&gt;3)-[alpha-D-Man-(1-&gt;2)-alpha-D-Man-(1-&gt;6)]-alpha-D-Man-(1-&gt;6)]-beta-D-Man-(1-&gt;4)-beta-D-GlcNAc-(1-&gt;4)-beta-D-GlcNAc)-L-asparaginyl-[protein] (N-glucan mannose isomer 8A1,2,3B1,3) + 3 H2O = N(4)-(alpha-D-Man-(1-&gt;3)-[alpha-D-Man-(1-&gt;3)-[alpha-D-Man-(1-&gt;6)]-alpha-D-Man-(1-&gt;6)]-beta-D-Man-(1-&gt;4)-beta-D-GlcNAc-(1-&gt;4)-beta-D-GlcNAc)-L-asparaginyl-[protein] (N-glucan mannose isomer 5A1,2) + 3 beta-D-mannose</text>
        <dbReference type="Rhea" id="RHEA:56028"/>
        <dbReference type="Rhea" id="RHEA-COMP:14358"/>
        <dbReference type="Rhea" id="RHEA-COMP:14367"/>
        <dbReference type="ChEBI" id="CHEBI:15377"/>
        <dbReference type="ChEBI" id="CHEBI:28563"/>
        <dbReference type="ChEBI" id="CHEBI:59087"/>
        <dbReference type="ChEBI" id="CHEBI:60628"/>
        <dbReference type="EC" id="3.2.1.113"/>
    </reaction>
</comment>
<name>A0A8H4QG36_9AGAR</name>
<keyword evidence="13" id="KW-0472">Membrane</keyword>
<evidence type="ECO:0000256" key="8">
    <source>
        <dbReference type="ARBA" id="ARBA00047669"/>
    </source>
</evidence>
<dbReference type="SUPFAM" id="SSF48225">
    <property type="entry name" value="Seven-hairpin glycosidases"/>
    <property type="match status" value="1"/>
</dbReference>
<dbReference type="InterPro" id="IPR036026">
    <property type="entry name" value="Seven-hairpin_glycosidases"/>
</dbReference>
<dbReference type="GO" id="GO:0004571">
    <property type="term" value="F:mannosyl-oligosaccharide 1,2-alpha-mannosidase activity"/>
    <property type="evidence" value="ECO:0007669"/>
    <property type="project" value="UniProtKB-EC"/>
</dbReference>
<evidence type="ECO:0000256" key="1">
    <source>
        <dbReference type="ARBA" id="ARBA00001913"/>
    </source>
</evidence>
<dbReference type="GO" id="GO:0005509">
    <property type="term" value="F:calcium ion binding"/>
    <property type="evidence" value="ECO:0007669"/>
    <property type="project" value="InterPro"/>
</dbReference>
<dbReference type="Gene3D" id="1.50.10.10">
    <property type="match status" value="1"/>
</dbReference>
<evidence type="ECO:0000256" key="12">
    <source>
        <dbReference type="RuleBase" id="RU361193"/>
    </source>
</evidence>
<comment type="catalytic activity">
    <reaction evidence="9">
        <text>N(4)-(alpha-D-Man-(1-&gt;2)-alpha-D-Man-(1-&gt;2)-alpha-D-Man-(1-&gt;3)-[alpha-D-Man-(1-&gt;2)-alpha-D-Man-(1-&gt;3)-[alpha-D-Man-(1-&gt;2)-alpha-D-Man-(1-&gt;6)]-alpha-D-Man-(1-&gt;6)]-beta-D-Man-(1-&gt;4)-beta-D-GlcNAc-(1-&gt;4)-beta-D-GlcNAc)-L-asparaginyl-[protein] (N-glucan mannose isomer 9A1,2,3B1,2,3) + 4 H2O = N(4)-(alpha-D-Man-(1-&gt;3)-[alpha-D-Man-(1-&gt;3)-[alpha-D-Man-(1-&gt;6)]-alpha-D-Man-(1-&gt;6)]-beta-D-Man-(1-&gt;4)-beta-D-GlcNAc-(1-&gt;4)-beta-D-GlcNAc)-L-asparaginyl-[protein] (N-glucan mannose isomer 5A1,2) + 4 beta-D-mannose</text>
        <dbReference type="Rhea" id="RHEA:56008"/>
        <dbReference type="Rhea" id="RHEA-COMP:14356"/>
        <dbReference type="Rhea" id="RHEA-COMP:14367"/>
        <dbReference type="ChEBI" id="CHEBI:15377"/>
        <dbReference type="ChEBI" id="CHEBI:28563"/>
        <dbReference type="ChEBI" id="CHEBI:59087"/>
        <dbReference type="ChEBI" id="CHEBI:139493"/>
        <dbReference type="EC" id="3.2.1.113"/>
    </reaction>
</comment>
<keyword evidence="4 10" id="KW-0479">Metal-binding</keyword>
<comment type="cofactor">
    <cofactor evidence="1 10">
        <name>Ca(2+)</name>
        <dbReference type="ChEBI" id="CHEBI:29108"/>
    </cofactor>
</comment>
<evidence type="ECO:0000256" key="11">
    <source>
        <dbReference type="PIRSR" id="PIRSR601382-3"/>
    </source>
</evidence>
<gene>
    <name evidence="14" type="ORF">D9613_010302</name>
</gene>
<dbReference type="EC" id="3.2.1.-" evidence="12"/>
<keyword evidence="5 12" id="KW-0378">Hydrolase</keyword>
<sequence>MLPPPATESLSRLAKPSNPFTKSITRWFGLGCIVVFVLWVAGPYVGSIGWVPAEVDYYPPLSQNTNTSQESTQVDNELIWDARKEEVREAFKHAWAGYKNRAMPNDELLAVSGGYSNKYNGWGVTLFDSLDTMWIMGLRKEFDEAVESIKDLHFRPTKPNHYAPFFETTIRYLGGILSAYALSGNEVLFRLADEMGQLLIPAFDGTESGLPAYSVHVETGTVLADAGKTTVLFSEATSCQLEFKYLSKITGKKEYYERVQAAMDVFYRANVPDGLFHENWSFKDGKPTGSHFTIGANADSGYEYMIKQWLQSGDVKAKDQYLKSMNGIINNLIYVTPNRGLMYVGDMDHGSMVHRLEHLSCYLPGVLALGAHVLPRNDPSFPDDVRELHQWAAHGLAYTCAVSYLDQKNGMGADILHMSSSGRLWINELNKWKREGRVGKPPGVTDPPAERDPGKRDYFNNFPNAYLLRPETVESIFVLWRTTGDVQWRERGYAIFKAINEHTRTEYGFSPIHGVDGSITHLDDMPSWFLAETLKYLYLLFDDVHSITSDHWVFNTEAHPLPIFEWTEAEKKAFTIP</sequence>
<keyword evidence="6 10" id="KW-0106">Calcium</keyword>
<dbReference type="GO" id="GO:0005975">
    <property type="term" value="P:carbohydrate metabolic process"/>
    <property type="evidence" value="ECO:0007669"/>
    <property type="project" value="InterPro"/>
</dbReference>
<keyword evidence="12" id="KW-0326">Glycosidase</keyword>
<feature type="transmembrane region" description="Helical" evidence="13">
    <location>
        <begin position="27"/>
        <end position="51"/>
    </location>
</feature>
<keyword evidence="7 11" id="KW-1015">Disulfide bond</keyword>
<keyword evidence="15" id="KW-1185">Reference proteome</keyword>
<evidence type="ECO:0000256" key="7">
    <source>
        <dbReference type="ARBA" id="ARBA00023157"/>
    </source>
</evidence>
<dbReference type="InterPro" id="IPR012341">
    <property type="entry name" value="6hp_glycosidase-like_sf"/>
</dbReference>
<evidence type="ECO:0000256" key="3">
    <source>
        <dbReference type="ARBA" id="ARBA00007658"/>
    </source>
</evidence>
<dbReference type="Pfam" id="PF01532">
    <property type="entry name" value="Glyco_hydro_47"/>
    <property type="match status" value="1"/>
</dbReference>
<dbReference type="PANTHER" id="PTHR11742:SF55">
    <property type="entry name" value="ENDOPLASMIC RETICULUM MANNOSYL-OLIGOSACCHARIDE 1,2-ALPHA-MANNOSIDASE"/>
    <property type="match status" value="1"/>
</dbReference>
<keyword evidence="13" id="KW-0812">Transmembrane</keyword>
<dbReference type="GO" id="GO:0016020">
    <property type="term" value="C:membrane"/>
    <property type="evidence" value="ECO:0007669"/>
    <property type="project" value="InterPro"/>
</dbReference>
<evidence type="ECO:0000256" key="2">
    <source>
        <dbReference type="ARBA" id="ARBA00004922"/>
    </source>
</evidence>
<evidence type="ECO:0000313" key="15">
    <source>
        <dbReference type="Proteomes" id="UP000521872"/>
    </source>
</evidence>
<dbReference type="PRINTS" id="PR00747">
    <property type="entry name" value="GLYHDRLASE47"/>
</dbReference>
<evidence type="ECO:0000313" key="14">
    <source>
        <dbReference type="EMBL" id="KAF4610263.1"/>
    </source>
</evidence>
<dbReference type="InterPro" id="IPR050749">
    <property type="entry name" value="Glycosyl_Hydrolase_47"/>
</dbReference>